<reference evidence="1 2" key="1">
    <citation type="submission" date="2019-02" db="EMBL/GenBank/DDBJ databases">
        <title>Draft genome sequences of novel Actinobacteria.</title>
        <authorList>
            <person name="Sahin N."/>
            <person name="Ay H."/>
            <person name="Saygin H."/>
        </authorList>
    </citation>
    <scope>NUCLEOTIDE SEQUENCE [LARGE SCALE GENOMIC DNA]</scope>
    <source>
        <strain evidence="1 2">8K307</strain>
    </source>
</reference>
<dbReference type="SUPFAM" id="SSF49899">
    <property type="entry name" value="Concanavalin A-like lectins/glucanases"/>
    <property type="match status" value="1"/>
</dbReference>
<evidence type="ECO:0000313" key="1">
    <source>
        <dbReference type="EMBL" id="TDD68881.1"/>
    </source>
</evidence>
<keyword evidence="2" id="KW-1185">Reference proteome</keyword>
<accession>A0A4R5A9V9</accession>
<name>A0A4R5A9V9_9ACTN</name>
<dbReference type="Proteomes" id="UP000295217">
    <property type="component" value="Unassembled WGS sequence"/>
</dbReference>
<organism evidence="1 2">
    <name type="scientific">Jiangella aurantiaca</name>
    <dbReference type="NCBI Taxonomy" id="2530373"/>
    <lineage>
        <taxon>Bacteria</taxon>
        <taxon>Bacillati</taxon>
        <taxon>Actinomycetota</taxon>
        <taxon>Actinomycetes</taxon>
        <taxon>Jiangellales</taxon>
        <taxon>Jiangellaceae</taxon>
        <taxon>Jiangella</taxon>
    </lineage>
</organism>
<protein>
    <submittedName>
        <fullName evidence="1">LamG domain-containing protein</fullName>
    </submittedName>
</protein>
<dbReference type="Gene3D" id="2.60.120.200">
    <property type="match status" value="1"/>
</dbReference>
<comment type="caution">
    <text evidence="1">The sequence shown here is derived from an EMBL/GenBank/DDBJ whole genome shotgun (WGS) entry which is preliminary data.</text>
</comment>
<sequence length="167" mass="17683">MRLRGRLGERRRLCRRVLGELGLDADVVVLDRRSRLIRVAREKRVENDGHVNTGAESRFATAAGDYADGAWHHVALTRSAEAVTIYLDGEPQGSSAPAAGSVSAGALTGIRIGARVDGINNPLDGAVDDVWMFDQALSAAQIAALAAGEAPAGAEPVLHLPLDRITR</sequence>
<dbReference type="Pfam" id="PF13385">
    <property type="entry name" value="Laminin_G_3"/>
    <property type="match status" value="1"/>
</dbReference>
<gene>
    <name evidence="1" type="ORF">E1262_14120</name>
</gene>
<dbReference type="EMBL" id="SMLB01000017">
    <property type="protein sequence ID" value="TDD68881.1"/>
    <property type="molecule type" value="Genomic_DNA"/>
</dbReference>
<dbReference type="AlphaFoldDB" id="A0A4R5A9V9"/>
<dbReference type="OrthoDB" id="9802683at2"/>
<evidence type="ECO:0000313" key="2">
    <source>
        <dbReference type="Proteomes" id="UP000295217"/>
    </source>
</evidence>
<dbReference type="InterPro" id="IPR013320">
    <property type="entry name" value="ConA-like_dom_sf"/>
</dbReference>
<proteinExistence type="predicted"/>